<gene>
    <name evidence="1" type="ORF">QE380_002817</name>
</gene>
<dbReference type="Proteomes" id="UP001233360">
    <property type="component" value="Unassembled WGS sequence"/>
</dbReference>
<sequence length="34" mass="4064">MARKQMVYRSLDKMQDQDKVLAHAEHLLTHLDQL</sequence>
<accession>A0ABU0UZC6</accession>
<evidence type="ECO:0000313" key="1">
    <source>
        <dbReference type="EMBL" id="MDQ1209894.1"/>
    </source>
</evidence>
<proteinExistence type="predicted"/>
<reference evidence="1 2" key="1">
    <citation type="submission" date="2023-07" db="EMBL/GenBank/DDBJ databases">
        <title>Functional and genomic diversity of the sorghum phyllosphere microbiome.</title>
        <authorList>
            <person name="Shade A."/>
        </authorList>
    </citation>
    <scope>NUCLEOTIDE SEQUENCE [LARGE SCALE GENOMIC DNA]</scope>
    <source>
        <strain evidence="1 2">SORGH_AS_0887</strain>
    </source>
</reference>
<comment type="caution">
    <text evidence="1">The sequence shown here is derived from an EMBL/GenBank/DDBJ whole genome shotgun (WGS) entry which is preliminary data.</text>
</comment>
<dbReference type="EMBL" id="JAUTBK010000002">
    <property type="protein sequence ID" value="MDQ1209894.1"/>
    <property type="molecule type" value="Genomic_DNA"/>
</dbReference>
<keyword evidence="2" id="KW-1185">Reference proteome</keyword>
<organism evidence="1 2">
    <name type="scientific">Acinetobacter baylyi</name>
    <dbReference type="NCBI Taxonomy" id="202950"/>
    <lineage>
        <taxon>Bacteria</taxon>
        <taxon>Pseudomonadati</taxon>
        <taxon>Pseudomonadota</taxon>
        <taxon>Gammaproteobacteria</taxon>
        <taxon>Moraxellales</taxon>
        <taxon>Moraxellaceae</taxon>
        <taxon>Acinetobacter</taxon>
    </lineage>
</organism>
<evidence type="ECO:0000313" key="2">
    <source>
        <dbReference type="Proteomes" id="UP001233360"/>
    </source>
</evidence>
<protein>
    <submittedName>
        <fullName evidence="1">Uncharacterized protein</fullName>
    </submittedName>
</protein>
<name>A0ABU0UZC6_ACIBI</name>